<dbReference type="AlphaFoldDB" id="A0A0E9SZF7"/>
<reference evidence="1" key="2">
    <citation type="journal article" date="2015" name="Fish Shellfish Immunol.">
        <title>Early steps in the European eel (Anguilla anguilla)-Vibrio vulnificus interaction in the gills: Role of the RtxA13 toxin.</title>
        <authorList>
            <person name="Callol A."/>
            <person name="Pajuelo D."/>
            <person name="Ebbesson L."/>
            <person name="Teles M."/>
            <person name="MacKenzie S."/>
            <person name="Amaro C."/>
        </authorList>
    </citation>
    <scope>NUCLEOTIDE SEQUENCE</scope>
</reference>
<protein>
    <submittedName>
        <fullName evidence="1">Uncharacterized protein</fullName>
    </submittedName>
</protein>
<sequence>MHQKQGEPIVIAEIASIIILRFVQ</sequence>
<accession>A0A0E9SZF7</accession>
<proteinExistence type="predicted"/>
<evidence type="ECO:0000313" key="1">
    <source>
        <dbReference type="EMBL" id="JAH46045.1"/>
    </source>
</evidence>
<dbReference type="EMBL" id="GBXM01062532">
    <property type="protein sequence ID" value="JAH46045.1"/>
    <property type="molecule type" value="Transcribed_RNA"/>
</dbReference>
<name>A0A0E9SZF7_ANGAN</name>
<organism evidence="1">
    <name type="scientific">Anguilla anguilla</name>
    <name type="common">European freshwater eel</name>
    <name type="synonym">Muraena anguilla</name>
    <dbReference type="NCBI Taxonomy" id="7936"/>
    <lineage>
        <taxon>Eukaryota</taxon>
        <taxon>Metazoa</taxon>
        <taxon>Chordata</taxon>
        <taxon>Craniata</taxon>
        <taxon>Vertebrata</taxon>
        <taxon>Euteleostomi</taxon>
        <taxon>Actinopterygii</taxon>
        <taxon>Neopterygii</taxon>
        <taxon>Teleostei</taxon>
        <taxon>Anguilliformes</taxon>
        <taxon>Anguillidae</taxon>
        <taxon>Anguilla</taxon>
    </lineage>
</organism>
<reference evidence="1" key="1">
    <citation type="submission" date="2014-11" db="EMBL/GenBank/DDBJ databases">
        <authorList>
            <person name="Amaro Gonzalez C."/>
        </authorList>
    </citation>
    <scope>NUCLEOTIDE SEQUENCE</scope>
</reference>